<dbReference type="CDD" id="cd09272">
    <property type="entry name" value="RNase_HI_RT_Ty1"/>
    <property type="match status" value="1"/>
</dbReference>
<dbReference type="PANTHER" id="PTHR11439:SF509">
    <property type="entry name" value="RNA-DIRECTED DNA POLYMERASE"/>
    <property type="match status" value="1"/>
</dbReference>
<reference evidence="3" key="1">
    <citation type="journal article" date="2019" name="Sci. Rep.">
        <title>Draft genome of Tanacetum cinerariifolium, the natural source of mosquito coil.</title>
        <authorList>
            <person name="Yamashiro T."/>
            <person name="Shiraishi A."/>
            <person name="Satake H."/>
            <person name="Nakayama K."/>
        </authorList>
    </citation>
    <scope>NUCLEOTIDE SEQUENCE</scope>
</reference>
<feature type="region of interest" description="Disordered" evidence="1">
    <location>
        <begin position="24"/>
        <end position="51"/>
    </location>
</feature>
<dbReference type="EMBL" id="BKCJ010007602">
    <property type="protein sequence ID" value="GEU78090.1"/>
    <property type="molecule type" value="Genomic_DNA"/>
</dbReference>
<dbReference type="AlphaFoldDB" id="A0A6L2MW65"/>
<feature type="region of interest" description="Disordered" evidence="1">
    <location>
        <begin position="841"/>
        <end position="904"/>
    </location>
</feature>
<dbReference type="InterPro" id="IPR013103">
    <property type="entry name" value="RVT_2"/>
</dbReference>
<sequence>MFDEYLKTHLVERPVSPTLAVQVPVNSAGTPSSTTIDQDAPSPSISPSSLALQSPSLHQDLVAESTLIEDNPVAPVDNNPFINVFAPEPSSDASSSRDVSSTESTYVSQTLHHLSKWSKDHPLDNVIGNPSRLVSTRKQLATDALWCLYNSVLSKFEQKNFKSAITEDCWFQAMQDEIHEFDQLQVWELVPQPDCVMIIALKWIYNVKLDEYGDVLKNKARLVAKGYRQDEGIDFEESFAPVARIEAFRIFIANAASKNMTIYQMDVKTAFLNGELKEEVYVSQQAGFVDQDHLTHVYRLKKDLFGLRQAPRACMVGSLMYLTASRPDLVFAVCMCARYHASPTKKHIEALKRIFWYLRGTINWGLWHPKETAKALMAYADADHAGCQDTRRSTSRSAQFFGDKLVSWSSKKQKSTAISTTEAEYIAMSKNTDIRHHFIREQVEKGVVELYFVTTDYHLADIFTNALLRERFEFLLPRLGIKNTMADVNVNAPADQARSMAPPTLDNNNAFSSPPTPDALIKFVNDVGYPKVVRNLSNVVTNDMFQPWRALTTIINLCLTGKTSGFKRPRAPVLQIRWGFINRAHIDYEERIWEEFTQSIHTFIEDKKNLAHHNHGKKKATLIVIQSIRFTKLFIHYLQSNHKFHSRPDSLLHLPNEEPVLGYLKFSDKGTKREVFGMPIPNKLITTNIQDEPYDKEYLEKVAKHQRYLAGEKESDPDSPAPKPAKATKKSKPLASKADLRPPVTKPASSQQPKPKPAPAKSQGKKPRRFKPVLVTKQRKPTSSLRLVNESVDEGIPKKEPRFDDEEADVQRALEESLKSVYDAPRGPLPPVALDLLTLQTPKKKSPADQYIFQRRTSTPTESSDHDESSSLYAELGLIDSKAGLNPGDAAASQPQSSPVVHAGPNLEHMDLKATYVSTQPHPEQMDEGFTATAYPNVHENLKLTVKEQPHPPLPPAGPSRTSGSPIAFRSSQVLPPPLLPLSTNQSSVSSAPKDLHMDDDMAPDAQPLEEDRPPTPEHAWSIPSSDLPVPKNNWASALASTYSPSPEDSLLAQTGDMAMFIDWHNVSKPLPLGGPPSQVTIQSDFFFNKYLEYLRYSSKGSRPALSILKIKAAYYPDVGLEQMVPGHMWIEEECKHTSKGDRRAVRTHMRILSVVKIEVFSMYGYDYNEEDRPSVQMITRFNKIYKFSDGTLRQIDDGLDYRVKEFKVNRMNPGLNTRFWTRKDVDRRNEFMFAIQKRLKTRRIFRNLESFVGGRVRDGDYRLLKRPE</sequence>
<accession>A0A6L2MW65</accession>
<comment type="caution">
    <text evidence="3">The sequence shown here is derived from an EMBL/GenBank/DDBJ whole genome shotgun (WGS) entry which is preliminary data.</text>
</comment>
<protein>
    <submittedName>
        <fullName evidence="3">Integrase, catalytic region, zinc finger, CCHC-type, peptidase aspartic, catalytic</fullName>
    </submittedName>
</protein>
<feature type="compositionally biased region" description="Polar residues" evidence="1">
    <location>
        <begin position="960"/>
        <end position="974"/>
    </location>
</feature>
<feature type="compositionally biased region" description="Low complexity" evidence="1">
    <location>
        <begin position="36"/>
        <end position="51"/>
    </location>
</feature>
<organism evidence="3">
    <name type="scientific">Tanacetum cinerariifolium</name>
    <name type="common">Dalmatian daisy</name>
    <name type="synonym">Chrysanthemum cinerariifolium</name>
    <dbReference type="NCBI Taxonomy" id="118510"/>
    <lineage>
        <taxon>Eukaryota</taxon>
        <taxon>Viridiplantae</taxon>
        <taxon>Streptophyta</taxon>
        <taxon>Embryophyta</taxon>
        <taxon>Tracheophyta</taxon>
        <taxon>Spermatophyta</taxon>
        <taxon>Magnoliopsida</taxon>
        <taxon>eudicotyledons</taxon>
        <taxon>Gunneridae</taxon>
        <taxon>Pentapetalae</taxon>
        <taxon>asterids</taxon>
        <taxon>campanulids</taxon>
        <taxon>Asterales</taxon>
        <taxon>Asteraceae</taxon>
        <taxon>Asteroideae</taxon>
        <taxon>Anthemideae</taxon>
        <taxon>Anthemidinae</taxon>
        <taxon>Tanacetum</taxon>
    </lineage>
</organism>
<feature type="region of interest" description="Disordered" evidence="1">
    <location>
        <begin position="947"/>
        <end position="1026"/>
    </location>
</feature>
<gene>
    <name evidence="3" type="ORF">Tci_050068</name>
</gene>
<evidence type="ECO:0000256" key="1">
    <source>
        <dbReference type="SAM" id="MobiDB-lite"/>
    </source>
</evidence>
<name>A0A6L2MW65_TANCI</name>
<evidence type="ECO:0000313" key="3">
    <source>
        <dbReference type="EMBL" id="GEU78090.1"/>
    </source>
</evidence>
<feature type="domain" description="Reverse transcriptase Ty1/copia-type" evidence="2">
    <location>
        <begin position="185"/>
        <end position="313"/>
    </location>
</feature>
<dbReference type="Pfam" id="PF07727">
    <property type="entry name" value="RVT_2"/>
    <property type="match status" value="1"/>
</dbReference>
<dbReference type="PANTHER" id="PTHR11439">
    <property type="entry name" value="GAG-POL-RELATED RETROTRANSPOSON"/>
    <property type="match status" value="1"/>
</dbReference>
<proteinExistence type="predicted"/>
<evidence type="ECO:0000259" key="2">
    <source>
        <dbReference type="Pfam" id="PF07727"/>
    </source>
</evidence>
<feature type="region of interest" description="Disordered" evidence="1">
    <location>
        <begin position="709"/>
        <end position="811"/>
    </location>
</feature>
<feature type="compositionally biased region" description="Polar residues" evidence="1">
    <location>
        <begin position="24"/>
        <end position="35"/>
    </location>
</feature>